<accession>A0A9N9UIJ4</accession>
<gene>
    <name evidence="4" type="ORF">CBYS24578_00010026</name>
</gene>
<evidence type="ECO:0000256" key="3">
    <source>
        <dbReference type="SAM" id="Phobius"/>
    </source>
</evidence>
<dbReference type="GO" id="GO:0016020">
    <property type="term" value="C:membrane"/>
    <property type="evidence" value="ECO:0007669"/>
    <property type="project" value="GOC"/>
</dbReference>
<keyword evidence="5" id="KW-1185">Reference proteome</keyword>
<feature type="transmembrane region" description="Helical" evidence="3">
    <location>
        <begin position="55"/>
        <end position="73"/>
    </location>
</feature>
<dbReference type="EMBL" id="CABFNO020001451">
    <property type="protein sequence ID" value="CAG9988434.1"/>
    <property type="molecule type" value="Genomic_DNA"/>
</dbReference>
<feature type="transmembrane region" description="Helical" evidence="3">
    <location>
        <begin position="516"/>
        <end position="537"/>
    </location>
</feature>
<keyword evidence="3" id="KW-1133">Transmembrane helix</keyword>
<dbReference type="GO" id="GO:0005783">
    <property type="term" value="C:endoplasmic reticulum"/>
    <property type="evidence" value="ECO:0007669"/>
    <property type="project" value="TreeGrafter"/>
</dbReference>
<feature type="region of interest" description="Disordered" evidence="2">
    <location>
        <begin position="563"/>
        <end position="610"/>
    </location>
</feature>
<reference evidence="4 5" key="2">
    <citation type="submission" date="2021-10" db="EMBL/GenBank/DDBJ databases">
        <authorList>
            <person name="Piombo E."/>
        </authorList>
    </citation>
    <scope>NUCLEOTIDE SEQUENCE [LARGE SCALE GENOMIC DNA]</scope>
</reference>
<dbReference type="InterPro" id="IPR033308">
    <property type="entry name" value="PGAP5/Cdc1/Ted1"/>
</dbReference>
<evidence type="ECO:0000313" key="4">
    <source>
        <dbReference type="EMBL" id="CAG9988434.1"/>
    </source>
</evidence>
<reference evidence="5" key="1">
    <citation type="submission" date="2019-06" db="EMBL/GenBank/DDBJ databases">
        <authorList>
            <person name="Broberg M."/>
        </authorList>
    </citation>
    <scope>NUCLEOTIDE SEQUENCE [LARGE SCALE GENOMIC DNA]</scope>
</reference>
<evidence type="ECO:0000256" key="1">
    <source>
        <dbReference type="ARBA" id="ARBA00023136"/>
    </source>
</evidence>
<dbReference type="PANTHER" id="PTHR13315">
    <property type="entry name" value="METALLO PHOSPHOESTERASE RELATED"/>
    <property type="match status" value="1"/>
</dbReference>
<dbReference type="SUPFAM" id="SSF56300">
    <property type="entry name" value="Metallo-dependent phosphatases"/>
    <property type="match status" value="1"/>
</dbReference>
<feature type="transmembrane region" description="Helical" evidence="3">
    <location>
        <begin position="641"/>
        <end position="659"/>
    </location>
</feature>
<name>A0A9N9UIJ4_9HYPO</name>
<comment type="caution">
    <text evidence="4">The sequence shown here is derived from an EMBL/GenBank/DDBJ whole genome shotgun (WGS) entry which is preliminary data.</text>
</comment>
<feature type="region of interest" description="Disordered" evidence="2">
    <location>
        <begin position="374"/>
        <end position="400"/>
    </location>
</feature>
<sequence length="663" mass="74958">MPHYDASVADQITYYLSAKGQRLWAWAKGPGRQRATWLSLAAIHQLRRNLTSRRLWSFPHLVVVFWILILLWGERWVFDSKVASCDWDHWENWPKGANPHHLVFIADPQIIDPHSYPGRPWVLSELTMIITDNYLLRGYKSLQRRLTPDTVMLLGDLFDGGREWKTHRGEFVDPRWGRQRSRDEAKWVDTWHRKYGEEYWLREYKRFGNIFFDHWGDGGDAPGAWQRGRKLIASLPGNHDLGFGAQVQVPVRNRFSAHFGDLNRVDVIGNHTFVSVDTLSLSAASSEFAGAKDLSPIYGPVNRFLKGVQASKRRAVKAELSAWHDGAESLKYPHDVEELELSTDPEGFPPTDPGADAVEFPTILLTHVPLYREPGTPCGPQREHWPPTKPAKGETGPTIPDHRNAISVSGGYQYQNVLDESHSVKLVKDVGNVVQVFSGDDHDYCELVHSESQGNVPEITVKSMSMAMGVPTPGFLMASLYNPVDEDGNRIPGAPEKTLQTHMCLLPNQIHTYIKYVAFIILSLVVLILRAVLVPILGLSPFALEKNDIPELKYSNTLPISTKDKVEPPDLRSPTLGSSSTSMWHGAGNSTLSSNGRWQPAQKGKRRWTNGPRINLDEAFYDPRQTEVGSSKTLGVVGKEIWTTVWRVAWMTVLFWVYLAREK</sequence>
<evidence type="ECO:0000313" key="5">
    <source>
        <dbReference type="Proteomes" id="UP000754883"/>
    </source>
</evidence>
<protein>
    <recommendedName>
        <fullName evidence="6">Calcineurin-like phosphoesterase domain-containing protein</fullName>
    </recommendedName>
</protein>
<keyword evidence="1 3" id="KW-0472">Membrane</keyword>
<dbReference type="OrthoDB" id="5977743at2759"/>
<dbReference type="PANTHER" id="PTHR13315:SF4">
    <property type="entry name" value="METALLOPHOSPHOESTERASE, ISOFORM E"/>
    <property type="match status" value="1"/>
</dbReference>
<evidence type="ECO:0008006" key="6">
    <source>
        <dbReference type="Google" id="ProtNLM"/>
    </source>
</evidence>
<proteinExistence type="predicted"/>
<feature type="compositionally biased region" description="Polar residues" evidence="2">
    <location>
        <begin position="575"/>
        <end position="597"/>
    </location>
</feature>
<dbReference type="Proteomes" id="UP000754883">
    <property type="component" value="Unassembled WGS sequence"/>
</dbReference>
<dbReference type="GO" id="GO:0006506">
    <property type="term" value="P:GPI anchor biosynthetic process"/>
    <property type="evidence" value="ECO:0007669"/>
    <property type="project" value="InterPro"/>
</dbReference>
<dbReference type="InterPro" id="IPR029052">
    <property type="entry name" value="Metallo-depent_PP-like"/>
</dbReference>
<organism evidence="4 5">
    <name type="scientific">Clonostachys byssicola</name>
    <dbReference type="NCBI Taxonomy" id="160290"/>
    <lineage>
        <taxon>Eukaryota</taxon>
        <taxon>Fungi</taxon>
        <taxon>Dikarya</taxon>
        <taxon>Ascomycota</taxon>
        <taxon>Pezizomycotina</taxon>
        <taxon>Sordariomycetes</taxon>
        <taxon>Hypocreomycetidae</taxon>
        <taxon>Hypocreales</taxon>
        <taxon>Bionectriaceae</taxon>
        <taxon>Clonostachys</taxon>
    </lineage>
</organism>
<evidence type="ECO:0000256" key="2">
    <source>
        <dbReference type="SAM" id="MobiDB-lite"/>
    </source>
</evidence>
<keyword evidence="3" id="KW-0812">Transmembrane</keyword>
<dbReference type="AlphaFoldDB" id="A0A9N9UIJ4"/>